<accession>A0A4P7VLL1</accession>
<dbReference type="KEGG" id="mgod:E7746_00990"/>
<feature type="transmembrane region" description="Helical" evidence="6">
    <location>
        <begin position="228"/>
        <end position="252"/>
    </location>
</feature>
<dbReference type="PROSITE" id="PS50850">
    <property type="entry name" value="MFS"/>
    <property type="match status" value="1"/>
</dbReference>
<name>A0A4P7VLL1_9BACT</name>
<comment type="subcellular location">
    <subcellularLocation>
        <location evidence="1">Cell inner membrane</location>
        <topology evidence="1">Multi-pass membrane protein</topology>
    </subcellularLocation>
</comment>
<dbReference type="Proteomes" id="UP000297031">
    <property type="component" value="Chromosome"/>
</dbReference>
<dbReference type="Gene3D" id="1.20.1250.20">
    <property type="entry name" value="MFS general substrate transporter like domains"/>
    <property type="match status" value="2"/>
</dbReference>
<feature type="domain" description="Major facilitator superfamily (MFS) profile" evidence="7">
    <location>
        <begin position="16"/>
        <end position="405"/>
    </location>
</feature>
<keyword evidence="3 6" id="KW-0812">Transmembrane</keyword>
<dbReference type="RefSeq" id="WP_123395205.1">
    <property type="nucleotide sequence ID" value="NZ_CP039393.1"/>
</dbReference>
<dbReference type="PANTHER" id="PTHR43702">
    <property type="entry name" value="L-FUCOSE-PROTON SYMPORTER"/>
    <property type="match status" value="1"/>
</dbReference>
<feature type="transmembrane region" description="Helical" evidence="6">
    <location>
        <begin position="82"/>
        <end position="98"/>
    </location>
</feature>
<keyword evidence="5 6" id="KW-0472">Membrane</keyword>
<evidence type="ECO:0000256" key="5">
    <source>
        <dbReference type="ARBA" id="ARBA00023136"/>
    </source>
</evidence>
<gene>
    <name evidence="8" type="ORF">E7746_00990</name>
</gene>
<dbReference type="InterPro" id="IPR011701">
    <property type="entry name" value="MFS"/>
</dbReference>
<feature type="transmembrane region" description="Helical" evidence="6">
    <location>
        <begin position="295"/>
        <end position="314"/>
    </location>
</feature>
<dbReference type="InterPro" id="IPR036259">
    <property type="entry name" value="MFS_trans_sf"/>
</dbReference>
<evidence type="ECO:0000259" key="7">
    <source>
        <dbReference type="PROSITE" id="PS50850"/>
    </source>
</evidence>
<feature type="transmembrane region" description="Helical" evidence="6">
    <location>
        <begin position="104"/>
        <end position="123"/>
    </location>
</feature>
<evidence type="ECO:0000256" key="6">
    <source>
        <dbReference type="SAM" id="Phobius"/>
    </source>
</evidence>
<evidence type="ECO:0000256" key="3">
    <source>
        <dbReference type="ARBA" id="ARBA00022692"/>
    </source>
</evidence>
<dbReference type="InterPro" id="IPR050375">
    <property type="entry name" value="MFS_TsgA-like"/>
</dbReference>
<feature type="transmembrane region" description="Helical" evidence="6">
    <location>
        <begin position="351"/>
        <end position="374"/>
    </location>
</feature>
<evidence type="ECO:0000313" key="9">
    <source>
        <dbReference type="Proteomes" id="UP000297031"/>
    </source>
</evidence>
<feature type="transmembrane region" description="Helical" evidence="6">
    <location>
        <begin position="264"/>
        <end position="283"/>
    </location>
</feature>
<feature type="transmembrane region" description="Helical" evidence="6">
    <location>
        <begin position="380"/>
        <end position="401"/>
    </location>
</feature>
<dbReference type="PANTHER" id="PTHR43702:SF3">
    <property type="entry name" value="PROTEIN TSGA"/>
    <property type="match status" value="1"/>
</dbReference>
<evidence type="ECO:0000256" key="1">
    <source>
        <dbReference type="ARBA" id="ARBA00004429"/>
    </source>
</evidence>
<evidence type="ECO:0000313" key="8">
    <source>
        <dbReference type="EMBL" id="QCD34555.1"/>
    </source>
</evidence>
<evidence type="ECO:0000256" key="2">
    <source>
        <dbReference type="ARBA" id="ARBA00022475"/>
    </source>
</evidence>
<reference evidence="8 9" key="1">
    <citation type="submission" date="2019-02" db="EMBL/GenBank/DDBJ databases">
        <title>Isolation and identification of novel species under the genus Muribaculum.</title>
        <authorList>
            <person name="Miyake S."/>
            <person name="Ding Y."/>
            <person name="Low A."/>
            <person name="Soh M."/>
            <person name="Seedorf H."/>
        </authorList>
    </citation>
    <scope>NUCLEOTIDE SEQUENCE [LARGE SCALE GENOMIC DNA]</scope>
    <source>
        <strain evidence="8 9">TLL-A4</strain>
    </source>
</reference>
<protein>
    <submittedName>
        <fullName evidence="8">MFS transporter</fullName>
    </submittedName>
</protein>
<feature type="transmembrane region" description="Helical" evidence="6">
    <location>
        <begin position="144"/>
        <end position="167"/>
    </location>
</feature>
<keyword evidence="9" id="KW-1185">Reference proteome</keyword>
<dbReference type="SUPFAM" id="SSF103473">
    <property type="entry name" value="MFS general substrate transporter"/>
    <property type="match status" value="1"/>
</dbReference>
<feature type="transmembrane region" description="Helical" evidence="6">
    <location>
        <begin position="12"/>
        <end position="34"/>
    </location>
</feature>
<organism evidence="8 9">
    <name type="scientific">Muribaculum gordoncarteri</name>
    <dbReference type="NCBI Taxonomy" id="2530390"/>
    <lineage>
        <taxon>Bacteria</taxon>
        <taxon>Pseudomonadati</taxon>
        <taxon>Bacteroidota</taxon>
        <taxon>Bacteroidia</taxon>
        <taxon>Bacteroidales</taxon>
        <taxon>Muribaculaceae</taxon>
        <taxon>Muribaculum</taxon>
    </lineage>
</organism>
<dbReference type="OrthoDB" id="9795150at2"/>
<evidence type="ECO:0000256" key="4">
    <source>
        <dbReference type="ARBA" id="ARBA00022989"/>
    </source>
</evidence>
<dbReference type="GO" id="GO:0022857">
    <property type="term" value="F:transmembrane transporter activity"/>
    <property type="evidence" value="ECO:0007669"/>
    <property type="project" value="InterPro"/>
</dbReference>
<feature type="transmembrane region" description="Helical" evidence="6">
    <location>
        <begin position="320"/>
        <end position="339"/>
    </location>
</feature>
<feature type="transmembrane region" description="Helical" evidence="6">
    <location>
        <begin position="54"/>
        <end position="75"/>
    </location>
</feature>
<keyword evidence="4 6" id="KW-1133">Transmembrane helix</keyword>
<proteinExistence type="predicted"/>
<dbReference type="GO" id="GO:0005886">
    <property type="term" value="C:plasma membrane"/>
    <property type="evidence" value="ECO:0007669"/>
    <property type="project" value="UniProtKB-SubCell"/>
</dbReference>
<dbReference type="EMBL" id="CP039393">
    <property type="protein sequence ID" value="QCD34555.1"/>
    <property type="molecule type" value="Genomic_DNA"/>
</dbReference>
<feature type="transmembrane region" description="Helical" evidence="6">
    <location>
        <begin position="173"/>
        <end position="193"/>
    </location>
</feature>
<sequence>MRNSTKSLVARQYVIPFILVTSLFFMWGFARAILDVLNKHFQTTMDITITRSAMIQATTYLGYFIMALPAGLFINRFGYRRGVVLGLMFFAFGSLLFIPSELTVSFNFFLVSLFIIGCGLVVLETAANPYVTELGDRSTAASRLNLAQSFNGLGCILAPLIMGQILFTGDEGINVALPYSVMGVVVLIVALIFSRVKLPEITDGSSAGDYDAQSTGTVISKLLHNKRFVFGVSALFCYEISEISINSFFINYVTDGGWMTSKTAAVVLSFGGLGLFMAARVTGSWIMSRIAAEKVLCFCAIMTVIASLIVTLDIGLMSRISLFACYAFEAIMFPTIFAISIRGLAGSSTKIASSFLMMSPLGGAVGTLLMGLMADVTSMSTAFLVPCAGYIFVLLYSLTVMPRKLH</sequence>
<keyword evidence="2" id="KW-1003">Cell membrane</keyword>
<dbReference type="CDD" id="cd17394">
    <property type="entry name" value="MFS_FucP_like"/>
    <property type="match status" value="1"/>
</dbReference>
<dbReference type="AlphaFoldDB" id="A0A4P7VLL1"/>
<dbReference type="InterPro" id="IPR020846">
    <property type="entry name" value="MFS_dom"/>
</dbReference>
<dbReference type="Pfam" id="PF07690">
    <property type="entry name" value="MFS_1"/>
    <property type="match status" value="1"/>
</dbReference>